<dbReference type="Pfam" id="PF02976">
    <property type="entry name" value="MutH"/>
    <property type="match status" value="1"/>
</dbReference>
<keyword evidence="6" id="KW-1185">Reference proteome</keyword>
<dbReference type="EMBL" id="CP011125">
    <property type="protein sequence ID" value="AKF06037.1"/>
    <property type="molecule type" value="Genomic_DNA"/>
</dbReference>
<evidence type="ECO:0000256" key="3">
    <source>
        <dbReference type="ARBA" id="ARBA00022801"/>
    </source>
</evidence>
<evidence type="ECO:0000259" key="4">
    <source>
        <dbReference type="SMART" id="SM00927"/>
    </source>
</evidence>
<evidence type="ECO:0000256" key="1">
    <source>
        <dbReference type="ARBA" id="ARBA00022722"/>
    </source>
</evidence>
<gene>
    <name evidence="5" type="ORF">DB32_003186</name>
</gene>
<sequence length="223" mass="24466">MTTTPQSERELLARARTLGGRTLAEIARSLATIPGGDPRRHKGAAGALVERALGAPRTTTARSAPDFEALGIEVKTLPIDARGMPAETTFVAATPRTPEPDWERSSVRRKLARVLWVPIAIDAPFAERRVGSAFLWSPDDESERVLREDWTELMERFALEPEGISARHGRALQLRPKARDASVRVRAASLDGAPLLAAPRAFYLRRTFTAQILDRAGLLRTTG</sequence>
<dbReference type="GO" id="GO:0003677">
    <property type="term" value="F:DNA binding"/>
    <property type="evidence" value="ECO:0007669"/>
    <property type="project" value="InterPro"/>
</dbReference>
<dbReference type="KEGG" id="samy:DB32_003186"/>
<dbReference type="InterPro" id="IPR037057">
    <property type="entry name" value="DNA_rep_MutH/T2_RE_sf"/>
</dbReference>
<evidence type="ECO:0000313" key="6">
    <source>
        <dbReference type="Proteomes" id="UP000034883"/>
    </source>
</evidence>
<dbReference type="RefSeq" id="WP_053233249.1">
    <property type="nucleotide sequence ID" value="NZ_CP011125.1"/>
</dbReference>
<dbReference type="GO" id="GO:0016787">
    <property type="term" value="F:hydrolase activity"/>
    <property type="evidence" value="ECO:0007669"/>
    <property type="project" value="UniProtKB-KW"/>
</dbReference>
<dbReference type="CDD" id="cd00583">
    <property type="entry name" value="MutH-like"/>
    <property type="match status" value="1"/>
</dbReference>
<dbReference type="STRING" id="927083.DB32_003186"/>
<dbReference type="InterPro" id="IPR011335">
    <property type="entry name" value="Restrct_endonuc-II-like"/>
</dbReference>
<dbReference type="Proteomes" id="UP000034883">
    <property type="component" value="Chromosome"/>
</dbReference>
<evidence type="ECO:0000256" key="2">
    <source>
        <dbReference type="ARBA" id="ARBA00022759"/>
    </source>
</evidence>
<dbReference type="InterPro" id="IPR011337">
    <property type="entry name" value="DNA_rep_MutH/RE_typeII_Sau3AI"/>
</dbReference>
<evidence type="ECO:0000313" key="5">
    <source>
        <dbReference type="EMBL" id="AKF06037.1"/>
    </source>
</evidence>
<name>A0A0F6W2T5_9BACT</name>
<reference evidence="5 6" key="1">
    <citation type="submission" date="2015-03" db="EMBL/GenBank/DDBJ databases">
        <title>Genome assembly of Sandaracinus amylolyticus DSM 53668.</title>
        <authorList>
            <person name="Sharma G."/>
            <person name="Subramanian S."/>
        </authorList>
    </citation>
    <scope>NUCLEOTIDE SEQUENCE [LARGE SCALE GENOMIC DNA]</scope>
    <source>
        <strain evidence="5 6">DSM 53668</strain>
    </source>
</reference>
<protein>
    <submittedName>
        <fullName evidence="5">DNA mismatch repair endonuclease MutH</fullName>
    </submittedName>
</protein>
<keyword evidence="1" id="KW-0540">Nuclease</keyword>
<dbReference type="AlphaFoldDB" id="A0A0F6W2T5"/>
<dbReference type="SMART" id="SM00927">
    <property type="entry name" value="MutH"/>
    <property type="match status" value="1"/>
</dbReference>
<dbReference type="Gene3D" id="3.40.600.10">
    <property type="entry name" value="DNA mismatch repair MutH/Restriction endonuclease, type II"/>
    <property type="match status" value="1"/>
</dbReference>
<organism evidence="5 6">
    <name type="scientific">Sandaracinus amylolyticus</name>
    <dbReference type="NCBI Taxonomy" id="927083"/>
    <lineage>
        <taxon>Bacteria</taxon>
        <taxon>Pseudomonadati</taxon>
        <taxon>Myxococcota</taxon>
        <taxon>Polyangia</taxon>
        <taxon>Polyangiales</taxon>
        <taxon>Sandaracinaceae</taxon>
        <taxon>Sandaracinus</taxon>
    </lineage>
</organism>
<feature type="domain" description="DNA mismatch repair MutH/Type II restriction enzyme Sau3AI" evidence="4">
    <location>
        <begin position="53"/>
        <end position="149"/>
    </location>
</feature>
<proteinExistence type="predicted"/>
<keyword evidence="2 5" id="KW-0255">Endonuclease</keyword>
<dbReference type="GO" id="GO:0004519">
    <property type="term" value="F:endonuclease activity"/>
    <property type="evidence" value="ECO:0007669"/>
    <property type="project" value="UniProtKB-KW"/>
</dbReference>
<dbReference type="SUPFAM" id="SSF52980">
    <property type="entry name" value="Restriction endonuclease-like"/>
    <property type="match status" value="1"/>
</dbReference>
<accession>A0A0F6W2T5</accession>
<dbReference type="OrthoDB" id="5510682at2"/>
<keyword evidence="3" id="KW-0378">Hydrolase</keyword>